<dbReference type="Proteomes" id="UP000019678">
    <property type="component" value="Unassembled WGS sequence"/>
</dbReference>
<dbReference type="AlphaFoldDB" id="A0A017SX08"/>
<keyword evidence="3" id="KW-1003">Cell membrane</keyword>
<feature type="transmembrane region" description="Helical" evidence="7">
    <location>
        <begin position="12"/>
        <end position="34"/>
    </location>
</feature>
<dbReference type="Pfam" id="PF03547">
    <property type="entry name" value="Mem_trans"/>
    <property type="match status" value="2"/>
</dbReference>
<evidence type="ECO:0000256" key="5">
    <source>
        <dbReference type="ARBA" id="ARBA00022989"/>
    </source>
</evidence>
<keyword evidence="6 7" id="KW-0472">Membrane</keyword>
<keyword evidence="9" id="KW-1185">Reference proteome</keyword>
<feature type="transmembrane region" description="Helical" evidence="7">
    <location>
        <begin position="138"/>
        <end position="162"/>
    </location>
</feature>
<dbReference type="PANTHER" id="PTHR36838:SF3">
    <property type="entry name" value="TRANSPORTER AUXIN EFFLUX CARRIER EC FAMILY"/>
    <property type="match status" value="1"/>
</dbReference>
<feature type="transmembrane region" description="Helical" evidence="7">
    <location>
        <begin position="174"/>
        <end position="193"/>
    </location>
</feature>
<keyword evidence="5 7" id="KW-1133">Transmembrane helix</keyword>
<evidence type="ECO:0000313" key="9">
    <source>
        <dbReference type="Proteomes" id="UP000019678"/>
    </source>
</evidence>
<keyword evidence="2" id="KW-0813">Transport</keyword>
<sequence>MLTRTRILQAEGVKGLSAYVLWLGFPALLIRALGTAPPPDPAMARGLLAYGTAAVALLGVTLLAGKVLRWPGGARGGAAMAGVVGNTAFLGAPFAVSVFGAEAGGLAAGVIAVDFVVLMAFAMAAMQATSGAGKLRVALTRTFLNPVVAAAIVGAVLSFGRVGLPGPLARGLDMLAASASPAGLTALGAVIGLEAGRPAPGEVQPVVTAILVKLVLMPALVWVAVTLAGAPPAFRAVAVLLAGCPTAVNVFIQAREYSDFGRGAAQVVVTATLFSALTLPLIAGWMR</sequence>
<evidence type="ECO:0000256" key="1">
    <source>
        <dbReference type="ARBA" id="ARBA00004141"/>
    </source>
</evidence>
<evidence type="ECO:0000256" key="7">
    <source>
        <dbReference type="SAM" id="Phobius"/>
    </source>
</evidence>
<gene>
    <name evidence="8" type="ORF">CAP_8630</name>
</gene>
<dbReference type="InterPro" id="IPR004776">
    <property type="entry name" value="Mem_transp_PIN-like"/>
</dbReference>
<dbReference type="GO" id="GO:0055085">
    <property type="term" value="P:transmembrane transport"/>
    <property type="evidence" value="ECO:0007669"/>
    <property type="project" value="InterPro"/>
</dbReference>
<reference evidence="8 9" key="1">
    <citation type="submission" date="2013-05" db="EMBL/GenBank/DDBJ databases">
        <title>Genome assembly of Chondromyces apiculatus DSM 436.</title>
        <authorList>
            <person name="Sharma G."/>
            <person name="Khatri I."/>
            <person name="Kaur C."/>
            <person name="Mayilraj S."/>
            <person name="Subramanian S."/>
        </authorList>
    </citation>
    <scope>NUCLEOTIDE SEQUENCE [LARGE SCALE GENOMIC DNA]</scope>
    <source>
        <strain evidence="8 9">DSM 436</strain>
    </source>
</reference>
<evidence type="ECO:0008006" key="10">
    <source>
        <dbReference type="Google" id="ProtNLM"/>
    </source>
</evidence>
<dbReference type="STRING" id="1192034.CAP_8630"/>
<comment type="subcellular location">
    <subcellularLocation>
        <location evidence="1">Membrane</location>
        <topology evidence="1">Multi-pass membrane protein</topology>
    </subcellularLocation>
</comment>
<evidence type="ECO:0000256" key="6">
    <source>
        <dbReference type="ARBA" id="ARBA00023136"/>
    </source>
</evidence>
<keyword evidence="4 7" id="KW-0812">Transmembrane</keyword>
<name>A0A017SX08_9BACT</name>
<feature type="transmembrane region" description="Helical" evidence="7">
    <location>
        <begin position="106"/>
        <end position="126"/>
    </location>
</feature>
<feature type="transmembrane region" description="Helical" evidence="7">
    <location>
        <begin position="77"/>
        <end position="100"/>
    </location>
</feature>
<feature type="transmembrane region" description="Helical" evidence="7">
    <location>
        <begin position="233"/>
        <end position="252"/>
    </location>
</feature>
<dbReference type="GO" id="GO:0016020">
    <property type="term" value="C:membrane"/>
    <property type="evidence" value="ECO:0007669"/>
    <property type="project" value="UniProtKB-SubCell"/>
</dbReference>
<organism evidence="8 9">
    <name type="scientific">Chondromyces apiculatus DSM 436</name>
    <dbReference type="NCBI Taxonomy" id="1192034"/>
    <lineage>
        <taxon>Bacteria</taxon>
        <taxon>Pseudomonadati</taxon>
        <taxon>Myxococcota</taxon>
        <taxon>Polyangia</taxon>
        <taxon>Polyangiales</taxon>
        <taxon>Polyangiaceae</taxon>
        <taxon>Chondromyces</taxon>
    </lineage>
</organism>
<accession>A0A017SX08</accession>
<feature type="transmembrane region" description="Helical" evidence="7">
    <location>
        <begin position="264"/>
        <end position="286"/>
    </location>
</feature>
<evidence type="ECO:0000256" key="4">
    <source>
        <dbReference type="ARBA" id="ARBA00022692"/>
    </source>
</evidence>
<feature type="transmembrane region" description="Helical" evidence="7">
    <location>
        <begin position="205"/>
        <end position="227"/>
    </location>
</feature>
<feature type="transmembrane region" description="Helical" evidence="7">
    <location>
        <begin position="46"/>
        <end position="65"/>
    </location>
</feature>
<dbReference type="PANTHER" id="PTHR36838">
    <property type="entry name" value="AUXIN EFFLUX CARRIER FAMILY PROTEIN"/>
    <property type="match status" value="1"/>
</dbReference>
<protein>
    <recommendedName>
        <fullName evidence="10">Auxin Efflux Carrier</fullName>
    </recommendedName>
</protein>
<evidence type="ECO:0000256" key="3">
    <source>
        <dbReference type="ARBA" id="ARBA00022475"/>
    </source>
</evidence>
<comment type="caution">
    <text evidence="8">The sequence shown here is derived from an EMBL/GenBank/DDBJ whole genome shotgun (WGS) entry which is preliminary data.</text>
</comment>
<evidence type="ECO:0000313" key="8">
    <source>
        <dbReference type="EMBL" id="EYF01125.1"/>
    </source>
</evidence>
<dbReference type="EMBL" id="ASRX01000088">
    <property type="protein sequence ID" value="EYF01125.1"/>
    <property type="molecule type" value="Genomic_DNA"/>
</dbReference>
<dbReference type="OrthoDB" id="9810457at2"/>
<proteinExistence type="predicted"/>
<evidence type="ECO:0000256" key="2">
    <source>
        <dbReference type="ARBA" id="ARBA00022448"/>
    </source>
</evidence>
<dbReference type="eggNOG" id="COG0679">
    <property type="taxonomic scope" value="Bacteria"/>
</dbReference>